<keyword evidence="2" id="KW-0812">Transmembrane</keyword>
<feature type="transmembrane region" description="Helical" evidence="2">
    <location>
        <begin position="85"/>
        <end position="112"/>
    </location>
</feature>
<evidence type="ECO:0000313" key="4">
    <source>
        <dbReference type="Proteomes" id="UP000635606"/>
    </source>
</evidence>
<protein>
    <recommendedName>
        <fullName evidence="5">Secreted protein</fullName>
    </recommendedName>
</protein>
<dbReference type="Pfam" id="PF11377">
    <property type="entry name" value="DUF3180"/>
    <property type="match status" value="1"/>
</dbReference>
<organism evidence="3 4">
    <name type="scientific">Virgisporangium ochraceum</name>
    <dbReference type="NCBI Taxonomy" id="65505"/>
    <lineage>
        <taxon>Bacteria</taxon>
        <taxon>Bacillati</taxon>
        <taxon>Actinomycetota</taxon>
        <taxon>Actinomycetes</taxon>
        <taxon>Micromonosporales</taxon>
        <taxon>Micromonosporaceae</taxon>
        <taxon>Virgisporangium</taxon>
    </lineage>
</organism>
<evidence type="ECO:0000313" key="3">
    <source>
        <dbReference type="EMBL" id="GIJ74642.1"/>
    </source>
</evidence>
<evidence type="ECO:0000256" key="2">
    <source>
        <dbReference type="SAM" id="Phobius"/>
    </source>
</evidence>
<feature type="region of interest" description="Disordered" evidence="1">
    <location>
        <begin position="152"/>
        <end position="174"/>
    </location>
</feature>
<evidence type="ECO:0000256" key="1">
    <source>
        <dbReference type="SAM" id="MobiDB-lite"/>
    </source>
</evidence>
<dbReference type="AlphaFoldDB" id="A0A8J4A2J1"/>
<keyword evidence="2" id="KW-0472">Membrane</keyword>
<accession>A0A8J4A2J1</accession>
<feature type="transmembrane region" description="Helical" evidence="2">
    <location>
        <begin position="124"/>
        <end position="144"/>
    </location>
</feature>
<gene>
    <name evidence="3" type="ORF">Voc01_095590</name>
</gene>
<feature type="transmembrane region" description="Helical" evidence="2">
    <location>
        <begin position="12"/>
        <end position="32"/>
    </location>
</feature>
<feature type="transmembrane region" description="Helical" evidence="2">
    <location>
        <begin position="44"/>
        <end position="64"/>
    </location>
</feature>
<comment type="caution">
    <text evidence="3">The sequence shown here is derived from an EMBL/GenBank/DDBJ whole genome shotgun (WGS) entry which is preliminary data.</text>
</comment>
<dbReference type="Proteomes" id="UP000635606">
    <property type="component" value="Unassembled WGS sequence"/>
</dbReference>
<dbReference type="InterPro" id="IPR021517">
    <property type="entry name" value="DUF3180"/>
</dbReference>
<keyword evidence="4" id="KW-1185">Reference proteome</keyword>
<evidence type="ECO:0008006" key="5">
    <source>
        <dbReference type="Google" id="ProtNLM"/>
    </source>
</evidence>
<dbReference type="EMBL" id="BOPH01000142">
    <property type="protein sequence ID" value="GIJ74642.1"/>
    <property type="molecule type" value="Genomic_DNA"/>
</dbReference>
<sequence length="174" mass="18086">MPPPDDRKMRPTSLSTLVVAGLAMAAVSWLAISRFYGDFPSIPWLPGITLLALAGLELAAGVNTKNRLDRRPGTEPVDPLLVARYLVLAKASSLAAALFTGLYAGISVWLLTEQGRLAEAQNDLVPAVVGTVGGLTLVAAALFLERACRVPAPPSGDSKQGQGAEPDAQEEAGA</sequence>
<proteinExistence type="predicted"/>
<name>A0A8J4A2J1_9ACTN</name>
<reference evidence="3" key="1">
    <citation type="submission" date="2021-01" db="EMBL/GenBank/DDBJ databases">
        <title>Whole genome shotgun sequence of Virgisporangium ochraceum NBRC 16418.</title>
        <authorList>
            <person name="Komaki H."/>
            <person name="Tamura T."/>
        </authorList>
    </citation>
    <scope>NUCLEOTIDE SEQUENCE</scope>
    <source>
        <strain evidence="3">NBRC 16418</strain>
    </source>
</reference>
<keyword evidence="2" id="KW-1133">Transmembrane helix</keyword>